<keyword evidence="4" id="KW-0687">Ribonucleoprotein</keyword>
<evidence type="ECO:0000259" key="3">
    <source>
        <dbReference type="PROSITE" id="PS51186"/>
    </source>
</evidence>
<dbReference type="PANTHER" id="PTHR43877:SF1">
    <property type="entry name" value="ACETYLTRANSFERASE"/>
    <property type="match status" value="1"/>
</dbReference>
<evidence type="ECO:0000313" key="4">
    <source>
        <dbReference type="EMBL" id="SDF81832.1"/>
    </source>
</evidence>
<dbReference type="PANTHER" id="PTHR43877">
    <property type="entry name" value="AMINOALKYLPHOSPHONATE N-ACETYLTRANSFERASE-RELATED-RELATED"/>
    <property type="match status" value="1"/>
</dbReference>
<keyword evidence="4" id="KW-0689">Ribosomal protein</keyword>
<dbReference type="SUPFAM" id="SSF55729">
    <property type="entry name" value="Acyl-CoA N-acyltransferases (Nat)"/>
    <property type="match status" value="1"/>
</dbReference>
<dbReference type="Proteomes" id="UP000324020">
    <property type="component" value="Unassembled WGS sequence"/>
</dbReference>
<evidence type="ECO:0000256" key="2">
    <source>
        <dbReference type="ARBA" id="ARBA00023315"/>
    </source>
</evidence>
<dbReference type="EMBL" id="FNBO01000009">
    <property type="protein sequence ID" value="SDF81832.1"/>
    <property type="molecule type" value="Genomic_DNA"/>
</dbReference>
<accession>A0A1G7P6A3</accession>
<dbReference type="GO" id="GO:0016747">
    <property type="term" value="F:acyltransferase activity, transferring groups other than amino-acyl groups"/>
    <property type="evidence" value="ECO:0007669"/>
    <property type="project" value="InterPro"/>
</dbReference>
<dbReference type="AlphaFoldDB" id="A0A1G7P6A3"/>
<reference evidence="4 5" key="1">
    <citation type="submission" date="2016-10" db="EMBL/GenBank/DDBJ databases">
        <authorList>
            <person name="Varghese N."/>
            <person name="Submissions S."/>
        </authorList>
    </citation>
    <scope>NUCLEOTIDE SEQUENCE [LARGE SCALE GENOMIC DNA]</scope>
    <source>
        <strain evidence="4 5">CGMCC 1.3527</strain>
    </source>
</reference>
<proteinExistence type="predicted"/>
<sequence>MEIRPPETDPEIRELIRAHGLSWREAYDNILPEPVLDAMTVDPTPEEVEGWAEGFGDDDSAVFVAVVDGTVRGFVDVRWGEENTKSFVGPDEADVKAIYVHPDWWGEGVGTALLDRGLDALPDRVEAVRLEAFADNDVGAGFYEARGFERVETDETEIAGETYPTAIYAREV</sequence>
<organism evidence="4 5">
    <name type="scientific">Halorubrum xinjiangense</name>
    <dbReference type="NCBI Taxonomy" id="261291"/>
    <lineage>
        <taxon>Archaea</taxon>
        <taxon>Methanobacteriati</taxon>
        <taxon>Methanobacteriota</taxon>
        <taxon>Stenosarchaea group</taxon>
        <taxon>Halobacteria</taxon>
        <taxon>Halobacteriales</taxon>
        <taxon>Haloferacaceae</taxon>
        <taxon>Halorubrum</taxon>
    </lineage>
</organism>
<dbReference type="InterPro" id="IPR050832">
    <property type="entry name" value="Bact_Acetyltransf"/>
</dbReference>
<evidence type="ECO:0000256" key="1">
    <source>
        <dbReference type="ARBA" id="ARBA00022679"/>
    </source>
</evidence>
<keyword evidence="1" id="KW-0808">Transferase</keyword>
<dbReference type="Gene3D" id="3.40.630.30">
    <property type="match status" value="1"/>
</dbReference>
<feature type="domain" description="N-acetyltransferase" evidence="3">
    <location>
        <begin position="10"/>
        <end position="170"/>
    </location>
</feature>
<evidence type="ECO:0000313" key="5">
    <source>
        <dbReference type="Proteomes" id="UP000324020"/>
    </source>
</evidence>
<protein>
    <submittedName>
        <fullName evidence="4">Ribosomal protein S18 acetylase RimI</fullName>
    </submittedName>
</protein>
<keyword evidence="2" id="KW-0012">Acyltransferase</keyword>
<dbReference type="GO" id="GO:0005840">
    <property type="term" value="C:ribosome"/>
    <property type="evidence" value="ECO:0007669"/>
    <property type="project" value="UniProtKB-KW"/>
</dbReference>
<dbReference type="Pfam" id="PF00583">
    <property type="entry name" value="Acetyltransf_1"/>
    <property type="match status" value="1"/>
</dbReference>
<dbReference type="InterPro" id="IPR000182">
    <property type="entry name" value="GNAT_dom"/>
</dbReference>
<name>A0A1G7P6A3_9EURY</name>
<dbReference type="PROSITE" id="PS51186">
    <property type="entry name" value="GNAT"/>
    <property type="match status" value="1"/>
</dbReference>
<dbReference type="CDD" id="cd04301">
    <property type="entry name" value="NAT_SF"/>
    <property type="match status" value="1"/>
</dbReference>
<keyword evidence="5" id="KW-1185">Reference proteome</keyword>
<dbReference type="RefSeq" id="WP_149799068.1">
    <property type="nucleotide sequence ID" value="NZ_FNBO01000009.1"/>
</dbReference>
<dbReference type="InterPro" id="IPR016181">
    <property type="entry name" value="Acyl_CoA_acyltransferase"/>
</dbReference>
<gene>
    <name evidence="4" type="ORF">SAMN04488067_10953</name>
</gene>
<dbReference type="OrthoDB" id="11597at2157"/>